<proteinExistence type="predicted"/>
<evidence type="ECO:0000256" key="2">
    <source>
        <dbReference type="ARBA" id="ARBA00023242"/>
    </source>
</evidence>
<evidence type="ECO:0000313" key="6">
    <source>
        <dbReference type="Proteomes" id="UP001057375"/>
    </source>
</evidence>
<dbReference type="InterPro" id="IPR016197">
    <property type="entry name" value="Chromo-like_dom_sf"/>
</dbReference>
<dbReference type="InterPro" id="IPR051219">
    <property type="entry name" value="Heterochromatin_chromo-domain"/>
</dbReference>
<evidence type="ECO:0000259" key="4">
    <source>
        <dbReference type="PROSITE" id="PS50013"/>
    </source>
</evidence>
<dbReference type="SUPFAM" id="SSF54160">
    <property type="entry name" value="Chromo domain-like"/>
    <property type="match status" value="1"/>
</dbReference>
<reference evidence="5" key="1">
    <citation type="submission" date="2022-03" db="EMBL/GenBank/DDBJ databases">
        <title>Draft genome sequence of Aduncisulcus paluster, a free-living microaerophilic Fornicata.</title>
        <authorList>
            <person name="Yuyama I."/>
            <person name="Kume K."/>
            <person name="Tamura T."/>
            <person name="Inagaki Y."/>
            <person name="Hashimoto T."/>
        </authorList>
    </citation>
    <scope>NUCLEOTIDE SEQUENCE</scope>
    <source>
        <strain evidence="5">NY0171</strain>
    </source>
</reference>
<comment type="subcellular location">
    <subcellularLocation>
        <location evidence="1">Nucleus</location>
    </subcellularLocation>
</comment>
<keyword evidence="6" id="KW-1185">Reference proteome</keyword>
<comment type="caution">
    <text evidence="5">The sequence shown here is derived from an EMBL/GenBank/DDBJ whole genome shotgun (WGS) entry which is preliminary data.</text>
</comment>
<dbReference type="Proteomes" id="UP001057375">
    <property type="component" value="Unassembled WGS sequence"/>
</dbReference>
<dbReference type="SMART" id="SM00298">
    <property type="entry name" value="CHROMO"/>
    <property type="match status" value="1"/>
</dbReference>
<dbReference type="CDD" id="cd00024">
    <property type="entry name" value="CD_CSD"/>
    <property type="match status" value="1"/>
</dbReference>
<feature type="compositionally biased region" description="Basic and acidic residues" evidence="3">
    <location>
        <begin position="237"/>
        <end position="253"/>
    </location>
</feature>
<accession>A0ABQ5KR11</accession>
<feature type="compositionally biased region" description="Basic residues" evidence="3">
    <location>
        <begin position="295"/>
        <end position="306"/>
    </location>
</feature>
<name>A0ABQ5KR11_9EUKA</name>
<feature type="region of interest" description="Disordered" evidence="3">
    <location>
        <begin position="136"/>
        <end position="319"/>
    </location>
</feature>
<sequence length="446" mass="52273">MREKSSKYDYGQICAAFHTTKQNWSGRLKKQKETSGKSKSLIHSTEFWRDILKILGLHNVYIDEVRDYFFEQYDSDAGDIYEVENIIGKRAKGGGKTEYLVKWRGFKESESTWELESNIFDKSLIASYNKKEKKARIEKRKIKEKEEEDRIEREREISQRRKSLSQEREERKRKRDQRKKEREEKRRESLSQSKHSEEDSSQIVPQSPLFSDILVGPTLKPDTKEKSKRSVTSDIVPEQKDREEKEKTMDQGKENMNMEVSKDEEKKKKEEEEGEDEKEEDDSSKVVTSKTILATKKRGKRRKKRGRYSDPSTLGTSVSSSIIDDSESFEHFSGNLTKKKASVRPPQSRVIVLASITEHRIRMIIQDKVVNVSVSKNWIEQLSIEFIHFDREELLVDCYSVDGYFSDQIIEKKSIVTLFLDDIKSIIPLKIISYMENELKAIHSNN</sequence>
<dbReference type="Pfam" id="PF00385">
    <property type="entry name" value="Chromo"/>
    <property type="match status" value="1"/>
</dbReference>
<feature type="compositionally biased region" description="Basic and acidic residues" evidence="3">
    <location>
        <begin position="141"/>
        <end position="170"/>
    </location>
</feature>
<feature type="domain" description="Chromo" evidence="4">
    <location>
        <begin position="81"/>
        <end position="140"/>
    </location>
</feature>
<feature type="compositionally biased region" description="Basic and acidic residues" evidence="3">
    <location>
        <begin position="260"/>
        <end position="271"/>
    </location>
</feature>
<evidence type="ECO:0000256" key="1">
    <source>
        <dbReference type="ARBA" id="ARBA00004123"/>
    </source>
</evidence>
<protein>
    <recommendedName>
        <fullName evidence="4">Chromo domain-containing protein</fullName>
    </recommendedName>
</protein>
<dbReference type="Gene3D" id="2.40.50.40">
    <property type="match status" value="1"/>
</dbReference>
<dbReference type="EMBL" id="BQXS01010884">
    <property type="protein sequence ID" value="GKT34907.1"/>
    <property type="molecule type" value="Genomic_DNA"/>
</dbReference>
<dbReference type="InterPro" id="IPR023780">
    <property type="entry name" value="Chromo_domain"/>
</dbReference>
<gene>
    <name evidence="5" type="ORF">ADUPG1_008172</name>
</gene>
<dbReference type="PROSITE" id="PS50013">
    <property type="entry name" value="CHROMO_2"/>
    <property type="match status" value="1"/>
</dbReference>
<keyword evidence="2" id="KW-0539">Nucleus</keyword>
<dbReference type="InterPro" id="IPR000953">
    <property type="entry name" value="Chromo/chromo_shadow_dom"/>
</dbReference>
<feature type="compositionally biased region" description="Acidic residues" evidence="3">
    <location>
        <begin position="272"/>
        <end position="282"/>
    </location>
</feature>
<evidence type="ECO:0000256" key="3">
    <source>
        <dbReference type="SAM" id="MobiDB-lite"/>
    </source>
</evidence>
<dbReference type="PANTHER" id="PTHR22812">
    <property type="entry name" value="CHROMOBOX PROTEIN"/>
    <property type="match status" value="1"/>
</dbReference>
<feature type="compositionally biased region" description="Basic and acidic residues" evidence="3">
    <location>
        <begin position="178"/>
        <end position="198"/>
    </location>
</feature>
<organism evidence="5 6">
    <name type="scientific">Aduncisulcus paluster</name>
    <dbReference type="NCBI Taxonomy" id="2918883"/>
    <lineage>
        <taxon>Eukaryota</taxon>
        <taxon>Metamonada</taxon>
        <taxon>Carpediemonas-like organisms</taxon>
        <taxon>Aduncisulcus</taxon>
    </lineage>
</organism>
<evidence type="ECO:0000313" key="5">
    <source>
        <dbReference type="EMBL" id="GKT34907.1"/>
    </source>
</evidence>